<reference evidence="1 2" key="1">
    <citation type="journal article" date="2014" name="BMC Genomics">
        <title>Architecture and functions of a multipartite genome of the methylotrophic bacterium Paracoccus aminophilus JCM 7686, containing primary and secondary chromids.</title>
        <authorList>
            <person name="Dziewit L."/>
            <person name="Czarnecki J."/>
            <person name="Wibberg D."/>
            <person name="Radlinska M."/>
            <person name="Mrozek P."/>
            <person name="Szymczak M."/>
            <person name="Schluter A."/>
            <person name="Puhler A."/>
            <person name="Bartosik D."/>
        </authorList>
    </citation>
    <scope>NUCLEOTIDE SEQUENCE [LARGE SCALE GENOMIC DNA]</scope>
    <source>
        <strain evidence="1">JCM 7686</strain>
    </source>
</reference>
<dbReference type="HOGENOM" id="CLU_2168517_0_0_5"/>
<organism evidence="1 2">
    <name type="scientific">Paracoccus aminophilus JCM 7686</name>
    <dbReference type="NCBI Taxonomy" id="1367847"/>
    <lineage>
        <taxon>Bacteria</taxon>
        <taxon>Pseudomonadati</taxon>
        <taxon>Pseudomonadota</taxon>
        <taxon>Alphaproteobacteria</taxon>
        <taxon>Rhodobacterales</taxon>
        <taxon>Paracoccaceae</taxon>
        <taxon>Paracoccus</taxon>
    </lineage>
</organism>
<evidence type="ECO:0000313" key="2">
    <source>
        <dbReference type="Proteomes" id="UP000015480"/>
    </source>
</evidence>
<dbReference type="AlphaFoldDB" id="S5XT87"/>
<protein>
    <submittedName>
        <fullName evidence="1">Uncharacterized protein</fullName>
    </submittedName>
</protein>
<evidence type="ECO:0000313" key="1">
    <source>
        <dbReference type="EMBL" id="AGT08377.1"/>
    </source>
</evidence>
<dbReference type="KEGG" id="pami:JCM7686_1276"/>
<gene>
    <name evidence="1" type="ORF">JCM7686_1276</name>
</gene>
<name>S5XT87_PARAH</name>
<sequence>MAPILWLIRIHLKSRDFTELCAHSLRRCRHDLRLASPTAPSANYTARELLPWTFCGRPEDRAGGNNSILICPWPHEVSITSLANSIPDPDPDPDPDLAEHVKRVRKEAFK</sequence>
<dbReference type="EMBL" id="CP006650">
    <property type="protein sequence ID" value="AGT08377.1"/>
    <property type="molecule type" value="Genomic_DNA"/>
</dbReference>
<dbReference type="Proteomes" id="UP000015480">
    <property type="component" value="Chromosome"/>
</dbReference>
<accession>S5XT87</accession>
<proteinExistence type="predicted"/>
<keyword evidence="2" id="KW-1185">Reference proteome</keyword>